<dbReference type="HOGENOM" id="CLU_775908_0_0_12"/>
<feature type="transmembrane region" description="Helical" evidence="1">
    <location>
        <begin position="6"/>
        <end position="23"/>
    </location>
</feature>
<dbReference type="Proteomes" id="UP000005632">
    <property type="component" value="Chromosome"/>
</dbReference>
<evidence type="ECO:0000313" key="2">
    <source>
        <dbReference type="EMBL" id="AEV28537.1"/>
    </source>
</evidence>
<evidence type="ECO:0000256" key="1">
    <source>
        <dbReference type="SAM" id="Phobius"/>
    </source>
</evidence>
<evidence type="ECO:0000313" key="3">
    <source>
        <dbReference type="Proteomes" id="UP000005632"/>
    </source>
</evidence>
<keyword evidence="1" id="KW-0812">Transmembrane</keyword>
<keyword evidence="3" id="KW-1185">Reference proteome</keyword>
<proteinExistence type="predicted"/>
<dbReference type="EMBL" id="CP003155">
    <property type="protein sequence ID" value="AEV28537.1"/>
    <property type="molecule type" value="Genomic_DNA"/>
</dbReference>
<organism evidence="2 3">
    <name type="scientific">Sphaerochaeta pleomorpha (strain ATCC BAA-1885 / DSM 22778 / Grapes)</name>
    <dbReference type="NCBI Taxonomy" id="158190"/>
    <lineage>
        <taxon>Bacteria</taxon>
        <taxon>Pseudomonadati</taxon>
        <taxon>Spirochaetota</taxon>
        <taxon>Spirochaetia</taxon>
        <taxon>Spirochaetales</taxon>
        <taxon>Sphaerochaetaceae</taxon>
        <taxon>Sphaerochaeta</taxon>
    </lineage>
</organism>
<keyword evidence="1" id="KW-1133">Transmembrane helix</keyword>
<gene>
    <name evidence="2" type="ordered locus">SpiGrapes_0696</name>
</gene>
<accession>G8QY32</accession>
<sequence length="389" mass="42085">MLPYPFFQILPPLNLALCTEYTYYWSMRKKNPFSFILLLLSVTIVPLGASITATYIPDTNLYFTIGSSPFAPSDFIAHLGTLTFYIPDNQLFAPSLVDMTATNNFSFTGPVTEYNDWQTGLPVYTTQTKTGRICAVTTVKGKTTYKEIWGQAGTQPLTDTSGNINTSVFVAEIYLVGYQTASHFKPGAIYSITGGTFGSFNVAVAQNSNGIYNSKEYISVNGQAIPSNGSQPAPLQLISNDAVPLPYVDPDHPYSTVDYLFGIIEEATFNVDNAIGTKATLAAKAQLTLSNSDPEKSYGVAIKFEDGNHDETFSLGLDGSKSIYTIGYTLRFLSQNVLGGVPISWNGLKEGINEQNILITGINATEAALAPSGDYSDTIIVSVTPKDTL</sequence>
<keyword evidence="1" id="KW-0472">Membrane</keyword>
<name>G8QY32_SPHPG</name>
<reference evidence="2 3" key="1">
    <citation type="submission" date="2011-11" db="EMBL/GenBank/DDBJ databases">
        <title>Complete sequence of Spirochaeta sp. grapes.</title>
        <authorList>
            <consortium name="US DOE Joint Genome Institute"/>
            <person name="Lucas S."/>
            <person name="Han J."/>
            <person name="Lapidus A."/>
            <person name="Cheng J.-F."/>
            <person name="Goodwin L."/>
            <person name="Pitluck S."/>
            <person name="Peters L."/>
            <person name="Ovchinnikova G."/>
            <person name="Munk A.C."/>
            <person name="Detter J.C."/>
            <person name="Han C."/>
            <person name="Tapia R."/>
            <person name="Land M."/>
            <person name="Hauser L."/>
            <person name="Kyrpides N."/>
            <person name="Ivanova N."/>
            <person name="Pagani I."/>
            <person name="Ritalahtilisa K."/>
            <person name="Loeffler F."/>
            <person name="Woyke T."/>
        </authorList>
    </citation>
    <scope>NUCLEOTIDE SEQUENCE [LARGE SCALE GENOMIC DNA]</scope>
    <source>
        <strain evidence="3">ATCC BAA-1885 / DSM 22778 / Grapes</strain>
    </source>
</reference>
<feature type="transmembrane region" description="Helical" evidence="1">
    <location>
        <begin position="35"/>
        <end position="56"/>
    </location>
</feature>
<dbReference type="AlphaFoldDB" id="G8QY32"/>
<dbReference type="KEGG" id="sgp:SpiGrapes_0696"/>
<protein>
    <submittedName>
        <fullName evidence="2">Uncharacterized protein</fullName>
    </submittedName>
</protein>